<organism evidence="2 3">
    <name type="scientific">Acaulospora morrowiae</name>
    <dbReference type="NCBI Taxonomy" id="94023"/>
    <lineage>
        <taxon>Eukaryota</taxon>
        <taxon>Fungi</taxon>
        <taxon>Fungi incertae sedis</taxon>
        <taxon>Mucoromycota</taxon>
        <taxon>Glomeromycotina</taxon>
        <taxon>Glomeromycetes</taxon>
        <taxon>Diversisporales</taxon>
        <taxon>Acaulosporaceae</taxon>
        <taxon>Acaulospora</taxon>
    </lineage>
</organism>
<name>A0A9N9N1C1_9GLOM</name>
<keyword evidence="1" id="KW-0812">Transmembrane</keyword>
<dbReference type="AlphaFoldDB" id="A0A9N9N1C1"/>
<evidence type="ECO:0000256" key="1">
    <source>
        <dbReference type="SAM" id="Phobius"/>
    </source>
</evidence>
<proteinExistence type="predicted"/>
<protein>
    <submittedName>
        <fullName evidence="2">14259_t:CDS:1</fullName>
    </submittedName>
</protein>
<keyword evidence="3" id="KW-1185">Reference proteome</keyword>
<evidence type="ECO:0000313" key="3">
    <source>
        <dbReference type="Proteomes" id="UP000789342"/>
    </source>
</evidence>
<sequence>MDEPIYTFVNGVPTDPQVLVIYNGLSRVQRARYNTLDGQGKSGYLHAVAEEKKKPRHYLNLVYAVINLLSIIGLMSGATLLNAGIITSLNKMLSFTDYVFSLRPKLVGGSGRPNLDVAKYRDFFCRSWDIVCG</sequence>
<accession>A0A9N9N1C1</accession>
<comment type="caution">
    <text evidence="2">The sequence shown here is derived from an EMBL/GenBank/DDBJ whole genome shotgun (WGS) entry which is preliminary data.</text>
</comment>
<keyword evidence="1" id="KW-1133">Transmembrane helix</keyword>
<evidence type="ECO:0000313" key="2">
    <source>
        <dbReference type="EMBL" id="CAG8697427.1"/>
    </source>
</evidence>
<gene>
    <name evidence="2" type="ORF">AMORRO_LOCUS11922</name>
</gene>
<keyword evidence="1" id="KW-0472">Membrane</keyword>
<feature type="transmembrane region" description="Helical" evidence="1">
    <location>
        <begin position="61"/>
        <end position="86"/>
    </location>
</feature>
<feature type="non-terminal residue" evidence="2">
    <location>
        <position position="133"/>
    </location>
</feature>
<dbReference type="Proteomes" id="UP000789342">
    <property type="component" value="Unassembled WGS sequence"/>
</dbReference>
<reference evidence="2" key="1">
    <citation type="submission" date="2021-06" db="EMBL/GenBank/DDBJ databases">
        <authorList>
            <person name="Kallberg Y."/>
            <person name="Tangrot J."/>
            <person name="Rosling A."/>
        </authorList>
    </citation>
    <scope>NUCLEOTIDE SEQUENCE</scope>
    <source>
        <strain evidence="2">CL551</strain>
    </source>
</reference>
<dbReference type="EMBL" id="CAJVPV010016297">
    <property type="protein sequence ID" value="CAG8697427.1"/>
    <property type="molecule type" value="Genomic_DNA"/>
</dbReference>
<dbReference type="OrthoDB" id="2357972at2759"/>